<protein>
    <recommendedName>
        <fullName evidence="3">Cupin</fullName>
    </recommendedName>
</protein>
<accession>A0ABW9YE92</accession>
<organism evidence="1 2">
    <name type="scientific">Photobacterium alginatilyticum</name>
    <dbReference type="NCBI Taxonomy" id="1775171"/>
    <lineage>
        <taxon>Bacteria</taxon>
        <taxon>Pseudomonadati</taxon>
        <taxon>Pseudomonadota</taxon>
        <taxon>Gammaproteobacteria</taxon>
        <taxon>Vibrionales</taxon>
        <taxon>Vibrionaceae</taxon>
        <taxon>Photobacterium</taxon>
    </lineage>
</organism>
<dbReference type="SUPFAM" id="SSF51182">
    <property type="entry name" value="RmlC-like cupins"/>
    <property type="match status" value="1"/>
</dbReference>
<evidence type="ECO:0008006" key="3">
    <source>
        <dbReference type="Google" id="ProtNLM"/>
    </source>
</evidence>
<gene>
    <name evidence="1" type="ORF">EIZ48_03240</name>
</gene>
<reference evidence="1 2" key="1">
    <citation type="journal article" date="2017" name="Int. J. Syst. Evol. Microbiol.">
        <title>Photobacterium alginatilyticum sp. nov., a marine bacterium isolated from bottom seawater.</title>
        <authorList>
            <person name="Wang X."/>
            <person name="Wang Y."/>
            <person name="Yang X."/>
            <person name="Sun H."/>
            <person name="Li B."/>
            <person name="Zhang X.H."/>
        </authorList>
    </citation>
    <scope>NUCLEOTIDE SEQUENCE [LARGE SCALE GENOMIC DNA]</scope>
    <source>
        <strain evidence="1 2">P03D4</strain>
    </source>
</reference>
<dbReference type="EMBL" id="RSEJ01000002">
    <property type="protein sequence ID" value="NBI51591.1"/>
    <property type="molecule type" value="Genomic_DNA"/>
</dbReference>
<keyword evidence="2" id="KW-1185">Reference proteome</keyword>
<dbReference type="RefSeq" id="WP_160648680.1">
    <property type="nucleotide sequence ID" value="NZ_RSEJ01000002.1"/>
</dbReference>
<dbReference type="Proteomes" id="UP000738517">
    <property type="component" value="Unassembled WGS sequence"/>
</dbReference>
<comment type="caution">
    <text evidence="1">The sequence shown here is derived from an EMBL/GenBank/DDBJ whole genome shotgun (WGS) entry which is preliminary data.</text>
</comment>
<sequence length="135" mass="15216">MAINEIKEGELVLARHIPAENAWAGNLNFFSVDEEYIQVGTWGYDEGKELLAHTHNEVVREVLWTQEVLYIRKGSVKADVYNTKDDKVAELIAKEGDVLILLRGGHGYHILEDGTQVLEVKNGPYVGADADRRRL</sequence>
<evidence type="ECO:0000313" key="2">
    <source>
        <dbReference type="Proteomes" id="UP000738517"/>
    </source>
</evidence>
<proteinExistence type="predicted"/>
<evidence type="ECO:0000313" key="1">
    <source>
        <dbReference type="EMBL" id="NBI51591.1"/>
    </source>
</evidence>
<name>A0ABW9YE92_9GAMM</name>
<dbReference type="InterPro" id="IPR011051">
    <property type="entry name" value="RmlC_Cupin_sf"/>
</dbReference>